<sequence length="747" mass="84821">RVALRADVAQQSPAQAPLVNAPTTAGALPGRRRWLLGRALALLFLVRRIVAFRRRLAVDVVHAIQPQQRALGRGQCVVRRSVPVGVHLGAGLCVVGRFGRARRRCATRTGARRRRDDRAQHVEQVDGLHDGLVEAVAARDALGGHRLEEDVARREQARVEDGEQVPLEERGRLFVAEQRLVQVERVLQHTRVEHVLRHDRADDAGGAHQAPQAALVANRQLRPERALHHAQQHLERFDRVRAGEPGRQKLGELPRRRRDRRVVGHHQAELLQLALDLLVEQAAEHAALGQLRRDHRILRIQHVHHQVERGRGRVGRGHQLYRCELAVPYRFERGRQYRLAHHRLRHAAHRRRVIVLRHRRRRRRRLRRCFVLHHVPHRAEKVLHVLVPRAEVQVRIRLRRLQQRVQHKVIEGRLFGAADRRHGLVGRRRTIVRLYDPVQGRHERQQTVAQAATERAQEFALLDVEQDRHPVAVRAPVLLHHLVAEVLLEAARVHHVAAGADVRRRVDARLDVLQLAALVRLLVARQYARALHERGVHHAAAARRQHRLLRAQDAGVALGAGTRLALPAARLPIRAQTDRALGRARRLRLPLHVYVSPAAPRLGGFRCGGGGGGGGGRTFLLLLFLLLALEQLRVRVDEALLHVLKLGEQLRPSHLRHLRPLRLLVALRVQLLLQRRRRTVARSGGLARAGTLVAGAAHLLRRTLLRRLQRLVALDDPAEQITLRFDLAGRIKKRGRASYTCSSGIQH</sequence>
<organism evidence="1 2">
    <name type="scientific">Anopheles atroparvus</name>
    <name type="common">European mosquito</name>
    <dbReference type="NCBI Taxonomy" id="41427"/>
    <lineage>
        <taxon>Eukaryota</taxon>
        <taxon>Metazoa</taxon>
        <taxon>Ecdysozoa</taxon>
        <taxon>Arthropoda</taxon>
        <taxon>Hexapoda</taxon>
        <taxon>Insecta</taxon>
        <taxon>Pterygota</taxon>
        <taxon>Neoptera</taxon>
        <taxon>Endopterygota</taxon>
        <taxon>Diptera</taxon>
        <taxon>Nematocera</taxon>
        <taxon>Culicoidea</taxon>
        <taxon>Culicidae</taxon>
        <taxon>Anophelinae</taxon>
        <taxon>Anopheles</taxon>
    </lineage>
</organism>
<evidence type="ECO:0000313" key="1">
    <source>
        <dbReference type="EnsemblMetazoa" id="ENSAATROPP013566"/>
    </source>
</evidence>
<dbReference type="AlphaFoldDB" id="A0AAG5DQY2"/>
<protein>
    <submittedName>
        <fullName evidence="1">Uncharacterized protein</fullName>
    </submittedName>
</protein>
<reference evidence="1" key="1">
    <citation type="submission" date="2024-04" db="UniProtKB">
        <authorList>
            <consortium name="EnsemblMetazoa"/>
        </authorList>
    </citation>
    <scope>IDENTIFICATION</scope>
    <source>
        <strain evidence="1">EBRO</strain>
    </source>
</reference>
<dbReference type="Proteomes" id="UP000075880">
    <property type="component" value="Unassembled WGS sequence"/>
</dbReference>
<evidence type="ECO:0000313" key="2">
    <source>
        <dbReference type="Proteomes" id="UP000075880"/>
    </source>
</evidence>
<accession>A0AAG5DQY2</accession>
<name>A0AAG5DQY2_ANOAO</name>
<dbReference type="EnsemblMetazoa" id="ENSAATROPT015037">
    <property type="protein sequence ID" value="ENSAATROPP013566"/>
    <property type="gene ID" value="ENSAATROPG012227"/>
</dbReference>
<keyword evidence="2" id="KW-1185">Reference proteome</keyword>
<proteinExistence type="predicted"/>